<dbReference type="Proteomes" id="UP000521017">
    <property type="component" value="Unassembled WGS sequence"/>
</dbReference>
<gene>
    <name evidence="1" type="ORF">HDF25_003893</name>
</gene>
<dbReference type="RefSeq" id="WP_184627722.1">
    <property type="nucleotide sequence ID" value="NZ_JACHCC010000010.1"/>
</dbReference>
<evidence type="ECO:0000313" key="2">
    <source>
        <dbReference type="Proteomes" id="UP000521017"/>
    </source>
</evidence>
<dbReference type="InterPro" id="IPR016181">
    <property type="entry name" value="Acyl_CoA_acyltransferase"/>
</dbReference>
<comment type="caution">
    <text evidence="1">The sequence shown here is derived from an EMBL/GenBank/DDBJ whole genome shotgun (WGS) entry which is preliminary data.</text>
</comment>
<reference evidence="1 2" key="1">
    <citation type="submission" date="2020-08" db="EMBL/GenBank/DDBJ databases">
        <title>Genomic Encyclopedia of Type Strains, Phase IV (KMG-V): Genome sequencing to study the core and pangenomes of soil and plant-associated prokaryotes.</title>
        <authorList>
            <person name="Whitman W."/>
        </authorList>
    </citation>
    <scope>NUCLEOTIDE SEQUENCE [LARGE SCALE GENOMIC DNA]</scope>
    <source>
        <strain evidence="1 2">M2T3</strain>
    </source>
</reference>
<sequence length="283" mass="32726">MGIKNISWKEELKQELLKIGIESELFISDSFLLMRFRENEQLFLHLITIDTQPGCRETLQLQQDYLAEGKQLIQLWEDVWQNRTVQVLSRISALLGRNKRIHGRKTNILSITQPQADQFLNQHHLQGSATSRYRYALLLNDQIVAVATFSGKRKMIRKHPDYTSAELIRFATADGFTVQGGLSKLLQHFIKTLQPDDVMTYADLDWSYGKGYTKLGFELVAQTPPAEIWLDTQKMIRYFPHRLPPELNLIVAELSAAERVGYLNSAHYFSVFNMGNLKYILHL</sequence>
<evidence type="ECO:0008006" key="3">
    <source>
        <dbReference type="Google" id="ProtNLM"/>
    </source>
</evidence>
<evidence type="ECO:0000313" key="1">
    <source>
        <dbReference type="EMBL" id="MBB6501718.1"/>
    </source>
</evidence>
<proteinExistence type="predicted"/>
<name>A0A7X0J5X3_9SPHI</name>
<accession>A0A7X0J5X3</accession>
<dbReference type="AlphaFoldDB" id="A0A7X0J5X3"/>
<dbReference type="EMBL" id="JACHCC010000010">
    <property type="protein sequence ID" value="MBB6501718.1"/>
    <property type="molecule type" value="Genomic_DNA"/>
</dbReference>
<protein>
    <recommendedName>
        <fullName evidence="3">N-acetyltransferase domain-containing protein</fullName>
    </recommendedName>
</protein>
<dbReference type="SUPFAM" id="SSF55729">
    <property type="entry name" value="Acyl-CoA N-acyltransferases (Nat)"/>
    <property type="match status" value="1"/>
</dbReference>
<organism evidence="1 2">
    <name type="scientific">Pedobacter cryoconitis</name>
    <dbReference type="NCBI Taxonomy" id="188932"/>
    <lineage>
        <taxon>Bacteria</taxon>
        <taxon>Pseudomonadati</taxon>
        <taxon>Bacteroidota</taxon>
        <taxon>Sphingobacteriia</taxon>
        <taxon>Sphingobacteriales</taxon>
        <taxon>Sphingobacteriaceae</taxon>
        <taxon>Pedobacter</taxon>
    </lineage>
</organism>